<dbReference type="RefSeq" id="XP_008864609.1">
    <property type="nucleotide sequence ID" value="XM_008866387.1"/>
</dbReference>
<keyword evidence="2" id="KW-0963">Cytoplasm</keyword>
<dbReference type="PANTHER" id="PTHR10241">
    <property type="entry name" value="LETHAL 2 GIANT LARVAE PROTEIN"/>
    <property type="match status" value="1"/>
</dbReference>
<feature type="region of interest" description="Disordered" evidence="4">
    <location>
        <begin position="1"/>
        <end position="22"/>
    </location>
</feature>
<dbReference type="PANTHER" id="PTHR10241:SF25">
    <property type="entry name" value="TOMOSYN, ISOFORM C"/>
    <property type="match status" value="1"/>
</dbReference>
<evidence type="ECO:0000259" key="5">
    <source>
        <dbReference type="PROSITE" id="PS50892"/>
    </source>
</evidence>
<dbReference type="STRING" id="157072.A0A024UJR0"/>
<gene>
    <name evidence="6" type="ORF">H310_02763</name>
</gene>
<organism evidence="6">
    <name type="scientific">Aphanomyces invadans</name>
    <dbReference type="NCBI Taxonomy" id="157072"/>
    <lineage>
        <taxon>Eukaryota</taxon>
        <taxon>Sar</taxon>
        <taxon>Stramenopiles</taxon>
        <taxon>Oomycota</taxon>
        <taxon>Saprolegniomycetes</taxon>
        <taxon>Saprolegniales</taxon>
        <taxon>Verrucalvaceae</taxon>
        <taxon>Aphanomyces</taxon>
    </lineage>
</organism>
<evidence type="ECO:0000256" key="4">
    <source>
        <dbReference type="SAM" id="MobiDB-lite"/>
    </source>
</evidence>
<dbReference type="GeneID" id="20079813"/>
<dbReference type="PROSITE" id="PS50892">
    <property type="entry name" value="V_SNARE"/>
    <property type="match status" value="1"/>
</dbReference>
<dbReference type="GO" id="GO:0006887">
    <property type="term" value="P:exocytosis"/>
    <property type="evidence" value="ECO:0007669"/>
    <property type="project" value="TreeGrafter"/>
</dbReference>
<dbReference type="VEuPathDB" id="FungiDB:H310_02763"/>
<dbReference type="SUPFAM" id="SSF58038">
    <property type="entry name" value="SNARE fusion complex"/>
    <property type="match status" value="1"/>
</dbReference>
<name>A0A024UJR0_9STRA</name>
<dbReference type="GO" id="GO:0005737">
    <property type="term" value="C:cytoplasm"/>
    <property type="evidence" value="ECO:0007669"/>
    <property type="project" value="UniProtKB-SubCell"/>
</dbReference>
<accession>A0A024UJR0</accession>
<dbReference type="eggNOG" id="KOG1983">
    <property type="taxonomic scope" value="Eukaryota"/>
</dbReference>
<evidence type="ECO:0000256" key="2">
    <source>
        <dbReference type="ARBA" id="ARBA00022490"/>
    </source>
</evidence>
<dbReference type="GO" id="GO:0005096">
    <property type="term" value="F:GTPase activator activity"/>
    <property type="evidence" value="ECO:0007669"/>
    <property type="project" value="TreeGrafter"/>
</dbReference>
<dbReference type="InterPro" id="IPR015943">
    <property type="entry name" value="WD40/YVTN_repeat-like_dom_sf"/>
</dbReference>
<dbReference type="InterPro" id="IPR042855">
    <property type="entry name" value="V_SNARE_CC"/>
</dbReference>
<sequence>MGNQAGSPRKKKGEKGGILVPGGSGDACPSKLVSGMFDLRLIGHHGLPSQPSRICYVPMLGLLVVATGYQQLKVYGHDGLEIYVPCREDQGRSTGVSSFSAGATATFLDYTSSGKVVLVMSDSAVQVIDLALLQQCKDVVVAALPSSWTTSRITAVETIRHHKDTPFFYLALDDGSVQVVHETTCHFASYAIYPGDVGVAGSKDQADAIFVSAMACSPTDPNQLLLAYEASDVVYVWDVAKQRVLLKTQSSLNPSPVRSLAWHASGKRFAAIFASGAIGVSRSDKQQQAVYTVDTFLPPGHASAASSRVAQSLSNASVVHQRIFWLTTHAASPGALIVSSWNSLTISYPARDAQKGPKEALSELSTPSKHGSFPWQTTVLPTQNNSSAMDFAIASAVVPAASSSAPFTAIVLAGNPLDGVKPSLAMHMLPCLLAQPHTPKEEWIWIPSPPVSSPISPTSHHLQSCDVLAMHVLDLRTADNGAFRDDLFSSQPILHDDEQASSSSEEGRAGIPVATWTKPLTGGATTIEYPSLPRLLLSSSTDVDDDSATDSIKERHTKRACWIVTAHADSRVKIWESLPPAHGASRGQLNLLHVLHVKSVLQDSISQVSFSPTSRLLVVGTLTGNVAFFTYTSGAGFTFVFSLHVHSSAIERIAMTRTCMDVALSDACGVVSIVHVASQTYKLVIFDLALDDESNPGSVDSLLLHGSSLFVGRGNGRVQVYDVPTAALLLTCRTDESANGSGGVSSMLLMDETGRGDVSVEALTESSLHAGGGDSSAAPSLSVDAATQALVDNLVGAFPSPSIPYDESRCITVCVDAGPLGIFLVDDVADRAVLKEFVEDNANAQLQQGMGIVPGSTLVRINGVDVGRLKKADVVAVVGSLASVAKQLTYHLPVDPAETRSPYLVCARGRSIQVYHAPVPPACMPTDPDDAAKNEVVVRVDAAVELRAAVATMAITAIPVEGRMEHALVALDQTGCVYVLALPSLVWIWSASCPSDVLAGYAFDHTHVHINASGTIVLGTDFGDVAEYSIFHPDMLADVTMLQWASTNTQVVAPQIPLQGNERNERVVEKKGSGFLKLFAAKEVDLNTVFVVPSFYQDQRKQLVGDRHQLPPAATTQSNLRGTMDALQQASQNLQLRGEKLSGLEEKTERLKTRADEFYNTMKAFNEKEAKKKWYQL</sequence>
<feature type="domain" description="V-SNARE coiled-coil homology" evidence="5">
    <location>
        <begin position="1112"/>
        <end position="1176"/>
    </location>
</feature>
<evidence type="ECO:0000313" key="6">
    <source>
        <dbReference type="EMBL" id="ETW06534.1"/>
    </source>
</evidence>
<dbReference type="CDD" id="cd15873">
    <property type="entry name" value="R-SNARE_STXBP5_6"/>
    <property type="match status" value="1"/>
</dbReference>
<evidence type="ECO:0000256" key="1">
    <source>
        <dbReference type="ARBA" id="ARBA00004496"/>
    </source>
</evidence>
<dbReference type="GO" id="GO:0006893">
    <property type="term" value="P:Golgi to plasma membrane transport"/>
    <property type="evidence" value="ECO:0007669"/>
    <property type="project" value="TreeGrafter"/>
</dbReference>
<dbReference type="GO" id="GO:0045159">
    <property type="term" value="F:myosin II binding"/>
    <property type="evidence" value="ECO:0007669"/>
    <property type="project" value="TreeGrafter"/>
</dbReference>
<dbReference type="Gene3D" id="2.130.10.10">
    <property type="entry name" value="YVTN repeat-like/Quinoprotein amine dehydrogenase"/>
    <property type="match status" value="2"/>
</dbReference>
<keyword evidence="3" id="KW-0175">Coiled coil</keyword>
<dbReference type="AlphaFoldDB" id="A0A024UJR0"/>
<reference evidence="6" key="1">
    <citation type="submission" date="2013-12" db="EMBL/GenBank/DDBJ databases">
        <title>The Genome Sequence of Aphanomyces invadans NJM9701.</title>
        <authorList>
            <consortium name="The Broad Institute Genomics Platform"/>
            <person name="Russ C."/>
            <person name="Tyler B."/>
            <person name="van West P."/>
            <person name="Dieguez-Uribeondo J."/>
            <person name="Young S.K."/>
            <person name="Zeng Q."/>
            <person name="Gargeya S."/>
            <person name="Fitzgerald M."/>
            <person name="Abouelleil A."/>
            <person name="Alvarado L."/>
            <person name="Chapman S.B."/>
            <person name="Gainer-Dewar J."/>
            <person name="Goldberg J."/>
            <person name="Griggs A."/>
            <person name="Gujja S."/>
            <person name="Hansen M."/>
            <person name="Howarth C."/>
            <person name="Imamovic A."/>
            <person name="Ireland A."/>
            <person name="Larimer J."/>
            <person name="McCowan C."/>
            <person name="Murphy C."/>
            <person name="Pearson M."/>
            <person name="Poon T.W."/>
            <person name="Priest M."/>
            <person name="Roberts A."/>
            <person name="Saif S."/>
            <person name="Shea T."/>
            <person name="Sykes S."/>
            <person name="Wortman J."/>
            <person name="Nusbaum C."/>
            <person name="Birren B."/>
        </authorList>
    </citation>
    <scope>NUCLEOTIDE SEQUENCE [LARGE SCALE GENOMIC DNA]</scope>
    <source>
        <strain evidence="6">NJM9701</strain>
    </source>
</reference>
<dbReference type="GO" id="GO:0019905">
    <property type="term" value="F:syntaxin binding"/>
    <property type="evidence" value="ECO:0007669"/>
    <property type="project" value="TreeGrafter"/>
</dbReference>
<dbReference type="GO" id="GO:0005886">
    <property type="term" value="C:plasma membrane"/>
    <property type="evidence" value="ECO:0007669"/>
    <property type="project" value="TreeGrafter"/>
</dbReference>
<evidence type="ECO:0000256" key="3">
    <source>
        <dbReference type="PROSITE-ProRule" id="PRU00290"/>
    </source>
</evidence>
<dbReference type="OrthoDB" id="19944at2759"/>
<protein>
    <recommendedName>
        <fullName evidence="5">V-SNARE coiled-coil homology domain-containing protein</fullName>
    </recommendedName>
</protein>
<dbReference type="Gene3D" id="1.20.5.110">
    <property type="match status" value="1"/>
</dbReference>
<proteinExistence type="predicted"/>
<comment type="subcellular location">
    <subcellularLocation>
        <location evidence="1">Cytoplasm</location>
    </subcellularLocation>
</comment>
<dbReference type="EMBL" id="KI913955">
    <property type="protein sequence ID" value="ETW06534.1"/>
    <property type="molecule type" value="Genomic_DNA"/>
</dbReference>
<dbReference type="SUPFAM" id="SSF101898">
    <property type="entry name" value="NHL repeat"/>
    <property type="match status" value="1"/>
</dbReference>